<evidence type="ECO:0000256" key="2">
    <source>
        <dbReference type="ARBA" id="ARBA00009323"/>
    </source>
</evidence>
<gene>
    <name evidence="7" type="ORF">PHY01_39110</name>
</gene>
<dbReference type="GO" id="GO:0030428">
    <property type="term" value="C:cell septum"/>
    <property type="evidence" value="ECO:0007669"/>
    <property type="project" value="UniProtKB-SubCell"/>
</dbReference>
<dbReference type="GO" id="GO:0000917">
    <property type="term" value="P:division septum assembly"/>
    <property type="evidence" value="ECO:0007669"/>
    <property type="project" value="UniProtKB-KW"/>
</dbReference>
<keyword evidence="4" id="KW-0749">Sporulation</keyword>
<dbReference type="Proteomes" id="UP000320338">
    <property type="component" value="Unassembled WGS sequence"/>
</dbReference>
<reference evidence="7 8" key="1">
    <citation type="submission" date="2019-06" db="EMBL/GenBank/DDBJ databases">
        <title>Whole genome shotgun sequence of Pseudonocardia hydrocarbonoxydans NBRC 14498.</title>
        <authorList>
            <person name="Hosoyama A."/>
            <person name="Uohara A."/>
            <person name="Ohji S."/>
            <person name="Ichikawa N."/>
        </authorList>
    </citation>
    <scope>NUCLEOTIDE SEQUENCE [LARGE SCALE GENOMIC DNA]</scope>
    <source>
        <strain evidence="7 8">NBRC 14498</strain>
    </source>
</reference>
<dbReference type="AlphaFoldDB" id="A0A4Y3WSY2"/>
<dbReference type="RefSeq" id="WP_141280444.1">
    <property type="nucleotide sequence ID" value="NZ_BAAARZ010000020.1"/>
</dbReference>
<keyword evidence="8" id="KW-1185">Reference proteome</keyword>
<protein>
    <submittedName>
        <fullName evidence="7">Sporulation protein SsgA</fullName>
    </submittedName>
</protein>
<proteinExistence type="inferred from homology"/>
<dbReference type="InterPro" id="IPR038658">
    <property type="entry name" value="SsgB_sf"/>
</dbReference>
<dbReference type="Pfam" id="PF04686">
    <property type="entry name" value="SsgA"/>
    <property type="match status" value="1"/>
</dbReference>
<evidence type="ECO:0000256" key="5">
    <source>
        <dbReference type="ARBA" id="ARBA00023210"/>
    </source>
</evidence>
<comment type="caution">
    <text evidence="7">The sequence shown here is derived from an EMBL/GenBank/DDBJ whole genome shotgun (WGS) entry which is preliminary data.</text>
</comment>
<dbReference type="InterPro" id="IPR006776">
    <property type="entry name" value="SsgB"/>
</dbReference>
<name>A0A4Y3WSY2_9PSEU</name>
<sequence>MDAIDTVSQDMFTVLHGQPAPVVTRWSYDAADPFAVTLAVRTRADRWVEWLVARDLVRDALDEATGEGDIRMSPQTVQGYDIVEIEIRSTDGRAVLEVDRDLLRHFVEATDELVAFGDEEGRMDLDVEIAKLTADAE</sequence>
<dbReference type="EMBL" id="BJNG01000036">
    <property type="protein sequence ID" value="GEC21628.1"/>
    <property type="molecule type" value="Genomic_DNA"/>
</dbReference>
<evidence type="ECO:0000313" key="7">
    <source>
        <dbReference type="EMBL" id="GEC21628.1"/>
    </source>
</evidence>
<keyword evidence="5" id="KW-0717">Septation</keyword>
<dbReference type="Gene3D" id="2.30.31.20">
    <property type="entry name" value="Sporulation-specific cell division protein SsgB"/>
    <property type="match status" value="1"/>
</dbReference>
<evidence type="ECO:0000256" key="4">
    <source>
        <dbReference type="ARBA" id="ARBA00022969"/>
    </source>
</evidence>
<comment type="subcellular location">
    <subcellularLocation>
        <location evidence="1">Cell septum</location>
    </subcellularLocation>
</comment>
<comment type="similarity">
    <text evidence="2">Belongs to the SsgA family.</text>
</comment>
<keyword evidence="3" id="KW-0132">Cell division</keyword>
<evidence type="ECO:0000313" key="8">
    <source>
        <dbReference type="Proteomes" id="UP000320338"/>
    </source>
</evidence>
<evidence type="ECO:0000256" key="1">
    <source>
        <dbReference type="ARBA" id="ARBA00004431"/>
    </source>
</evidence>
<evidence type="ECO:0000256" key="6">
    <source>
        <dbReference type="ARBA" id="ARBA00023306"/>
    </source>
</evidence>
<accession>A0A4Y3WSY2</accession>
<dbReference type="GO" id="GO:0030435">
    <property type="term" value="P:sporulation resulting in formation of a cellular spore"/>
    <property type="evidence" value="ECO:0007669"/>
    <property type="project" value="UniProtKB-KW"/>
</dbReference>
<organism evidence="7 8">
    <name type="scientific">Pseudonocardia hydrocarbonoxydans</name>
    <dbReference type="NCBI Taxonomy" id="76726"/>
    <lineage>
        <taxon>Bacteria</taxon>
        <taxon>Bacillati</taxon>
        <taxon>Actinomycetota</taxon>
        <taxon>Actinomycetes</taxon>
        <taxon>Pseudonocardiales</taxon>
        <taxon>Pseudonocardiaceae</taxon>
        <taxon>Pseudonocardia</taxon>
    </lineage>
</organism>
<evidence type="ECO:0000256" key="3">
    <source>
        <dbReference type="ARBA" id="ARBA00022618"/>
    </source>
</evidence>
<dbReference type="OrthoDB" id="3853096at2"/>
<keyword evidence="6" id="KW-0131">Cell cycle</keyword>